<keyword evidence="1" id="KW-1133">Transmembrane helix</keyword>
<feature type="transmembrane region" description="Helical" evidence="1">
    <location>
        <begin position="194"/>
        <end position="215"/>
    </location>
</feature>
<dbReference type="HOGENOM" id="CLU_033063_0_0_0"/>
<dbReference type="EMBL" id="CP000473">
    <property type="protein sequence ID" value="ABJ84516.1"/>
    <property type="molecule type" value="Genomic_DNA"/>
</dbReference>
<dbReference type="InParanoid" id="Q020X3"/>
<feature type="transmembrane region" description="Helical" evidence="1">
    <location>
        <begin position="320"/>
        <end position="340"/>
    </location>
</feature>
<dbReference type="eggNOG" id="COG1287">
    <property type="taxonomic scope" value="Bacteria"/>
</dbReference>
<sequence precursor="true">MPSRPVSRPIAAPVPAAPAAPAAGPAWLRPVVLVLAAIALLSMFSGEVGDADTWFHLRTGAYVVQSHKLPAPDPFSWTTYMGQPAYPGEETTRDLNLKHEWGAQVILYLVYAAGGFPAMVIFKACCLTFLCGMIGWVVYRRTDRFYLSVAAAVAAGMIARTTAADRPYLVTYVFLAITLWILERRRPLWVLPPLFILWANAHGGYFMGWVLLGGYCGEALFQRLRGRAPQDEKTLWAASLLAILASGLNPTYFNVIPGLFAYQHSTLQRSLKEWHPASLWPPSWYSCLLVGAAIVLLWTWRRVRVSDVLLFAVFAAMSLMAQRNIIFVGIIAPIVIASYLPEWKRPLPQFAEFAVPLLLLVIAGERIGSGEAFQLRAAEWQYPAGPVKFLKDHNVTGPVFNIYEWGGYLMWAGYPELKTFVDGRALNESVFQDYMKIALNYRDAQPLLDKYGVQVLVLQGFEYWRGTVYMLGAALSDPAQSKWKLVYQDKTAMVFVRQPPPGVQPLKPEEVFTSLDGQCTDHLLHEPGKPGCAVGLADLYRKLGRNDRSTQWLAAYDQVRNGTFHATAPR</sequence>
<reference evidence="2" key="1">
    <citation type="submission" date="2006-10" db="EMBL/GenBank/DDBJ databases">
        <title>Complete sequence of Solibacter usitatus Ellin6076.</title>
        <authorList>
            <consortium name="US DOE Joint Genome Institute"/>
            <person name="Copeland A."/>
            <person name="Lucas S."/>
            <person name="Lapidus A."/>
            <person name="Barry K."/>
            <person name="Detter J.C."/>
            <person name="Glavina del Rio T."/>
            <person name="Hammon N."/>
            <person name="Israni S."/>
            <person name="Dalin E."/>
            <person name="Tice H."/>
            <person name="Pitluck S."/>
            <person name="Thompson L.S."/>
            <person name="Brettin T."/>
            <person name="Bruce D."/>
            <person name="Han C."/>
            <person name="Tapia R."/>
            <person name="Gilna P."/>
            <person name="Schmutz J."/>
            <person name="Larimer F."/>
            <person name="Land M."/>
            <person name="Hauser L."/>
            <person name="Kyrpides N."/>
            <person name="Mikhailova N."/>
            <person name="Janssen P.H."/>
            <person name="Kuske C.R."/>
            <person name="Richardson P."/>
        </authorList>
    </citation>
    <scope>NUCLEOTIDE SEQUENCE</scope>
    <source>
        <strain evidence="2">Ellin6076</strain>
    </source>
</reference>
<keyword evidence="1" id="KW-0812">Transmembrane</keyword>
<feature type="transmembrane region" description="Helical" evidence="1">
    <location>
        <begin position="105"/>
        <end position="138"/>
    </location>
</feature>
<keyword evidence="1" id="KW-0472">Membrane</keyword>
<dbReference type="OrthoDB" id="9786218at2"/>
<protein>
    <recommendedName>
        <fullName evidence="3">Glycosyltransferase RgtA/B/C/D-like domain-containing protein</fullName>
    </recommendedName>
</protein>
<feature type="transmembrane region" description="Helical" evidence="1">
    <location>
        <begin position="235"/>
        <end position="262"/>
    </location>
</feature>
<name>Q020X3_SOLUE</name>
<evidence type="ECO:0000313" key="2">
    <source>
        <dbReference type="EMBL" id="ABJ84516.1"/>
    </source>
</evidence>
<accession>Q020X3</accession>
<dbReference type="AlphaFoldDB" id="Q020X3"/>
<feature type="transmembrane region" description="Helical" evidence="1">
    <location>
        <begin position="283"/>
        <end position="300"/>
    </location>
</feature>
<evidence type="ECO:0008006" key="3">
    <source>
        <dbReference type="Google" id="ProtNLM"/>
    </source>
</evidence>
<organism evidence="2">
    <name type="scientific">Solibacter usitatus (strain Ellin6076)</name>
    <dbReference type="NCBI Taxonomy" id="234267"/>
    <lineage>
        <taxon>Bacteria</taxon>
        <taxon>Pseudomonadati</taxon>
        <taxon>Acidobacteriota</taxon>
        <taxon>Terriglobia</taxon>
        <taxon>Bryobacterales</taxon>
        <taxon>Solibacteraceae</taxon>
        <taxon>Candidatus Solibacter</taxon>
    </lineage>
</organism>
<dbReference type="STRING" id="234267.Acid_3544"/>
<feature type="transmembrane region" description="Helical" evidence="1">
    <location>
        <begin position="145"/>
        <end position="161"/>
    </location>
</feature>
<gene>
    <name evidence="2" type="ordered locus">Acid_3544</name>
</gene>
<dbReference type="KEGG" id="sus:Acid_3544"/>
<evidence type="ECO:0000256" key="1">
    <source>
        <dbReference type="SAM" id="Phobius"/>
    </source>
</evidence>
<proteinExistence type="predicted"/>